<dbReference type="PANTHER" id="PTHR30560">
    <property type="entry name" value="TRIGGER FACTOR CHAPERONE AND PEPTIDYL-PROLYL CIS/TRANS ISOMERASE"/>
    <property type="match status" value="1"/>
</dbReference>
<dbReference type="PANTHER" id="PTHR30560:SF3">
    <property type="entry name" value="TRIGGER FACTOR-LIKE PROTEIN TIG, CHLOROPLASTIC"/>
    <property type="match status" value="1"/>
</dbReference>
<dbReference type="SUPFAM" id="SSF102735">
    <property type="entry name" value="Trigger factor ribosome-binding domain"/>
    <property type="match status" value="1"/>
</dbReference>
<dbReference type="GO" id="GO:0015031">
    <property type="term" value="P:protein transport"/>
    <property type="evidence" value="ECO:0007669"/>
    <property type="project" value="InterPro"/>
</dbReference>
<accession>A0A6J6EJM4</accession>
<organism evidence="10">
    <name type="scientific">freshwater metagenome</name>
    <dbReference type="NCBI Taxonomy" id="449393"/>
    <lineage>
        <taxon>unclassified sequences</taxon>
        <taxon>metagenomes</taxon>
        <taxon>ecological metagenomes</taxon>
    </lineage>
</organism>
<dbReference type="InterPro" id="IPR046357">
    <property type="entry name" value="PPIase_dom_sf"/>
</dbReference>
<dbReference type="Pfam" id="PF05698">
    <property type="entry name" value="Trigger_C"/>
    <property type="match status" value="1"/>
</dbReference>
<dbReference type="InterPro" id="IPR036611">
    <property type="entry name" value="Trigger_fac_ribosome-bd_sf"/>
</dbReference>
<dbReference type="InterPro" id="IPR037041">
    <property type="entry name" value="Trigger_fac_C_sf"/>
</dbReference>
<comment type="similarity">
    <text evidence="2">Belongs to the FKBP-type PPIase family. Tig subfamily.</text>
</comment>
<keyword evidence="4" id="KW-0697">Rotamase</keyword>
<evidence type="ECO:0000256" key="4">
    <source>
        <dbReference type="ARBA" id="ARBA00023110"/>
    </source>
</evidence>
<dbReference type="EC" id="5.2.1.8" evidence="3"/>
<dbReference type="HAMAP" id="MF_00303">
    <property type="entry name" value="Trigger_factor_Tig"/>
    <property type="match status" value="1"/>
</dbReference>
<evidence type="ECO:0000256" key="3">
    <source>
        <dbReference type="ARBA" id="ARBA00013194"/>
    </source>
</evidence>
<evidence type="ECO:0000256" key="6">
    <source>
        <dbReference type="ARBA" id="ARBA00023235"/>
    </source>
</evidence>
<evidence type="ECO:0000256" key="1">
    <source>
        <dbReference type="ARBA" id="ARBA00000971"/>
    </source>
</evidence>
<protein>
    <recommendedName>
        <fullName evidence="3">peptidylprolyl isomerase</fullName>
        <ecNumber evidence="3">5.2.1.8</ecNumber>
    </recommendedName>
</protein>
<evidence type="ECO:0000256" key="2">
    <source>
        <dbReference type="ARBA" id="ARBA00005464"/>
    </source>
</evidence>
<feature type="coiled-coil region" evidence="7">
    <location>
        <begin position="249"/>
        <end position="279"/>
    </location>
</feature>
<dbReference type="GO" id="GO:0043335">
    <property type="term" value="P:protein unfolding"/>
    <property type="evidence" value="ECO:0007669"/>
    <property type="project" value="TreeGrafter"/>
</dbReference>
<dbReference type="InterPro" id="IPR005215">
    <property type="entry name" value="Trig_fac"/>
</dbReference>
<dbReference type="Gene3D" id="3.10.50.40">
    <property type="match status" value="1"/>
</dbReference>
<reference evidence="10" key="1">
    <citation type="submission" date="2020-05" db="EMBL/GenBank/DDBJ databases">
        <authorList>
            <person name="Chiriac C."/>
            <person name="Salcher M."/>
            <person name="Ghai R."/>
            <person name="Kavagutti S V."/>
        </authorList>
    </citation>
    <scope>NUCLEOTIDE SEQUENCE</scope>
</reference>
<evidence type="ECO:0000259" key="9">
    <source>
        <dbReference type="Pfam" id="PF05698"/>
    </source>
</evidence>
<dbReference type="GO" id="GO:0044183">
    <property type="term" value="F:protein folding chaperone"/>
    <property type="evidence" value="ECO:0007669"/>
    <property type="project" value="TreeGrafter"/>
</dbReference>
<dbReference type="Pfam" id="PF05697">
    <property type="entry name" value="Trigger_N"/>
    <property type="match status" value="1"/>
</dbReference>
<evidence type="ECO:0000259" key="8">
    <source>
        <dbReference type="Pfam" id="PF05697"/>
    </source>
</evidence>
<dbReference type="PIRSF" id="PIRSF003095">
    <property type="entry name" value="Trigger_factor"/>
    <property type="match status" value="1"/>
</dbReference>
<evidence type="ECO:0000256" key="5">
    <source>
        <dbReference type="ARBA" id="ARBA00023186"/>
    </source>
</evidence>
<dbReference type="GO" id="GO:0043022">
    <property type="term" value="F:ribosome binding"/>
    <property type="evidence" value="ECO:0007669"/>
    <property type="project" value="TreeGrafter"/>
</dbReference>
<dbReference type="InterPro" id="IPR027304">
    <property type="entry name" value="Trigger_fact/SurA_dom_sf"/>
</dbReference>
<feature type="domain" description="Trigger factor C-terminal" evidence="9">
    <location>
        <begin position="258"/>
        <end position="400"/>
    </location>
</feature>
<proteinExistence type="inferred from homology"/>
<keyword evidence="6" id="KW-0413">Isomerase</keyword>
<dbReference type="GO" id="GO:0003755">
    <property type="term" value="F:peptidyl-prolyl cis-trans isomerase activity"/>
    <property type="evidence" value="ECO:0007669"/>
    <property type="project" value="UniProtKB-KW"/>
</dbReference>
<evidence type="ECO:0000256" key="7">
    <source>
        <dbReference type="SAM" id="Coils"/>
    </source>
</evidence>
<dbReference type="InterPro" id="IPR008881">
    <property type="entry name" value="Trigger_fac_ribosome-bd_bac"/>
</dbReference>
<dbReference type="EMBL" id="CAEZTU010000015">
    <property type="protein sequence ID" value="CAB4575569.1"/>
    <property type="molecule type" value="Genomic_DNA"/>
</dbReference>
<comment type="catalytic activity">
    <reaction evidence="1">
        <text>[protein]-peptidylproline (omega=180) = [protein]-peptidylproline (omega=0)</text>
        <dbReference type="Rhea" id="RHEA:16237"/>
        <dbReference type="Rhea" id="RHEA-COMP:10747"/>
        <dbReference type="Rhea" id="RHEA-COMP:10748"/>
        <dbReference type="ChEBI" id="CHEBI:83833"/>
        <dbReference type="ChEBI" id="CHEBI:83834"/>
        <dbReference type="EC" id="5.2.1.8"/>
    </reaction>
</comment>
<dbReference type="Gene3D" id="1.10.3120.10">
    <property type="entry name" value="Trigger factor, C-terminal domain"/>
    <property type="match status" value="1"/>
</dbReference>
<dbReference type="Gene3D" id="3.30.70.1050">
    <property type="entry name" value="Trigger factor ribosome-binding domain"/>
    <property type="match status" value="1"/>
</dbReference>
<dbReference type="AlphaFoldDB" id="A0A6J6EJM4"/>
<keyword evidence="7" id="KW-0175">Coiled coil</keyword>
<evidence type="ECO:0000313" key="10">
    <source>
        <dbReference type="EMBL" id="CAB4575569.1"/>
    </source>
</evidence>
<dbReference type="SUPFAM" id="SSF54534">
    <property type="entry name" value="FKBP-like"/>
    <property type="match status" value="1"/>
</dbReference>
<dbReference type="SUPFAM" id="SSF109998">
    <property type="entry name" value="Triger factor/SurA peptide-binding domain-like"/>
    <property type="match status" value="1"/>
</dbReference>
<sequence length="427" mass="47448">MKSTIENLTPTRIKVQVEVPFSELKPSLDAAYQKIASQISVPGFRKGKVPTQVIDQRVGRPAVLQEAVNEAIPKAYAEALKDKKVYPIGRPSVEVTELKENEDFKFSAEVDIRPDFETPKYKGLKLVVEKSRELGEDVEKQLEELRARFSNLSVVERAAKDEDVVILDITGTKDGVQVNEYSGQALAYTVGSNGLVPGADKVLVGAKAEQKLNLDFSPTDGPFKELQISLEITVKSVNEKILPKADDEFAKMASEFDTLAELKKNLEEKVKESRIIEQTYLARDKASEALIDLMAKVPLPENAIEAEFEEHFKDGHGDDAHKEEFKKGSRKSMQSQFILDKIAEEENIGVSDADLSEWITQNSMKYQMAPQTFADALVRSGEITLVMGEIRRSKALTLVVKEADVTDTAGQKVDVASVLKEFVPETE</sequence>
<keyword evidence="5" id="KW-0143">Chaperone</keyword>
<feature type="domain" description="Trigger factor ribosome-binding bacterial" evidence="8">
    <location>
        <begin position="1"/>
        <end position="145"/>
    </location>
</feature>
<dbReference type="InterPro" id="IPR008880">
    <property type="entry name" value="Trigger_fac_C"/>
</dbReference>
<dbReference type="GO" id="GO:0051083">
    <property type="term" value="P:'de novo' cotranslational protein folding"/>
    <property type="evidence" value="ECO:0007669"/>
    <property type="project" value="TreeGrafter"/>
</dbReference>
<dbReference type="NCBIfam" id="TIGR00115">
    <property type="entry name" value="tig"/>
    <property type="match status" value="1"/>
</dbReference>
<name>A0A6J6EJM4_9ZZZZ</name>
<gene>
    <name evidence="10" type="ORF">UFOPK1740_00536</name>
</gene>